<dbReference type="SUPFAM" id="SSF56672">
    <property type="entry name" value="DNA/RNA polymerases"/>
    <property type="match status" value="1"/>
</dbReference>
<reference evidence="1 2" key="1">
    <citation type="journal article" date="2018" name="PLoS Genet.">
        <title>Population sequencing reveals clonal diversity and ancestral inbreeding in the grapevine cultivar Chardonnay.</title>
        <authorList>
            <person name="Roach M.J."/>
            <person name="Johnson D.L."/>
            <person name="Bohlmann J."/>
            <person name="van Vuuren H.J."/>
            <person name="Jones S.J."/>
            <person name="Pretorius I.S."/>
            <person name="Schmidt S.A."/>
            <person name="Borneman A.R."/>
        </authorList>
    </citation>
    <scope>NUCLEOTIDE SEQUENCE [LARGE SCALE GENOMIC DNA]</scope>
    <source>
        <strain evidence="2">cv. Chardonnay</strain>
        <tissue evidence="1">Leaf</tissue>
    </source>
</reference>
<dbReference type="EMBL" id="QGNW01000298">
    <property type="protein sequence ID" value="RVW78274.1"/>
    <property type="molecule type" value="Genomic_DNA"/>
</dbReference>
<accession>A0A438H111</accession>
<evidence type="ECO:0000313" key="1">
    <source>
        <dbReference type="EMBL" id="RVW78274.1"/>
    </source>
</evidence>
<comment type="caution">
    <text evidence="1">The sequence shown here is derived from an EMBL/GenBank/DDBJ whole genome shotgun (WGS) entry which is preliminary data.</text>
</comment>
<dbReference type="InterPro" id="IPR043502">
    <property type="entry name" value="DNA/RNA_pol_sf"/>
</dbReference>
<gene>
    <name evidence="1" type="ORF">CK203_055731</name>
</gene>
<evidence type="ECO:0008006" key="3">
    <source>
        <dbReference type="Google" id="ProtNLM"/>
    </source>
</evidence>
<dbReference type="Gene3D" id="3.30.70.270">
    <property type="match status" value="1"/>
</dbReference>
<dbReference type="InterPro" id="IPR051320">
    <property type="entry name" value="Viral_Replic_Matur_Polypro"/>
</dbReference>
<dbReference type="Proteomes" id="UP000288805">
    <property type="component" value="Unassembled WGS sequence"/>
</dbReference>
<name>A0A438H111_VITVI</name>
<sequence>MVTQRGIEFNPAQVKVVLETPTPSSKKELQRVIGRIAALGRFITRFIDNLRHFFHTLKGISMFSWTNECKETFEVVKHYLTEPPILSIPKSRKELYMYLALFDCAISVALF</sequence>
<proteinExistence type="predicted"/>
<dbReference type="AlphaFoldDB" id="A0A438H111"/>
<organism evidence="1 2">
    <name type="scientific">Vitis vinifera</name>
    <name type="common">Grape</name>
    <dbReference type="NCBI Taxonomy" id="29760"/>
    <lineage>
        <taxon>Eukaryota</taxon>
        <taxon>Viridiplantae</taxon>
        <taxon>Streptophyta</taxon>
        <taxon>Embryophyta</taxon>
        <taxon>Tracheophyta</taxon>
        <taxon>Spermatophyta</taxon>
        <taxon>Magnoliopsida</taxon>
        <taxon>eudicotyledons</taxon>
        <taxon>Gunneridae</taxon>
        <taxon>Pentapetalae</taxon>
        <taxon>rosids</taxon>
        <taxon>Vitales</taxon>
        <taxon>Vitaceae</taxon>
        <taxon>Viteae</taxon>
        <taxon>Vitis</taxon>
    </lineage>
</organism>
<protein>
    <recommendedName>
        <fullName evidence="3">Reverse transcriptase/retrotransposon-derived protein RNase H-like domain-containing protein</fullName>
    </recommendedName>
</protein>
<dbReference type="InterPro" id="IPR043128">
    <property type="entry name" value="Rev_trsase/Diguanyl_cyclase"/>
</dbReference>
<dbReference type="PANTHER" id="PTHR33064:SF37">
    <property type="entry name" value="RIBONUCLEASE H"/>
    <property type="match status" value="1"/>
</dbReference>
<dbReference type="PANTHER" id="PTHR33064">
    <property type="entry name" value="POL PROTEIN"/>
    <property type="match status" value="1"/>
</dbReference>
<evidence type="ECO:0000313" key="2">
    <source>
        <dbReference type="Proteomes" id="UP000288805"/>
    </source>
</evidence>